<reference evidence="1 2" key="1">
    <citation type="journal article" date="2019" name="Sci. Rep.">
        <title>Orb-weaving spider Araneus ventricosus genome elucidates the spidroin gene catalogue.</title>
        <authorList>
            <person name="Kono N."/>
            <person name="Nakamura H."/>
            <person name="Ohtoshi R."/>
            <person name="Moran D.A.P."/>
            <person name="Shinohara A."/>
            <person name="Yoshida Y."/>
            <person name="Fujiwara M."/>
            <person name="Mori M."/>
            <person name="Tomita M."/>
            <person name="Arakawa K."/>
        </authorList>
    </citation>
    <scope>NUCLEOTIDE SEQUENCE [LARGE SCALE GENOMIC DNA]</scope>
</reference>
<dbReference type="Proteomes" id="UP000499080">
    <property type="component" value="Unassembled WGS sequence"/>
</dbReference>
<accession>A0A4Y2E7Z0</accession>
<keyword evidence="2" id="KW-1185">Reference proteome</keyword>
<comment type="caution">
    <text evidence="1">The sequence shown here is derived from an EMBL/GenBank/DDBJ whole genome shotgun (WGS) entry which is preliminary data.</text>
</comment>
<dbReference type="AlphaFoldDB" id="A0A4Y2E7Z0"/>
<proteinExistence type="predicted"/>
<gene>
    <name evidence="1" type="ORF">AVEN_198205_1</name>
</gene>
<evidence type="ECO:0000313" key="1">
    <source>
        <dbReference type="EMBL" id="GBM23974.1"/>
    </source>
</evidence>
<protein>
    <submittedName>
        <fullName evidence="1">Uncharacterized protein</fullName>
    </submittedName>
</protein>
<organism evidence="1 2">
    <name type="scientific">Araneus ventricosus</name>
    <name type="common">Orbweaver spider</name>
    <name type="synonym">Epeira ventricosa</name>
    <dbReference type="NCBI Taxonomy" id="182803"/>
    <lineage>
        <taxon>Eukaryota</taxon>
        <taxon>Metazoa</taxon>
        <taxon>Ecdysozoa</taxon>
        <taxon>Arthropoda</taxon>
        <taxon>Chelicerata</taxon>
        <taxon>Arachnida</taxon>
        <taxon>Araneae</taxon>
        <taxon>Araneomorphae</taxon>
        <taxon>Entelegynae</taxon>
        <taxon>Araneoidea</taxon>
        <taxon>Araneidae</taxon>
        <taxon>Araneus</taxon>
    </lineage>
</organism>
<dbReference type="EMBL" id="BGPR01000507">
    <property type="protein sequence ID" value="GBM23974.1"/>
    <property type="molecule type" value="Genomic_DNA"/>
</dbReference>
<name>A0A4Y2E7Z0_ARAVE</name>
<sequence>MASISKSTSVAARRTPFWESWLGKSVMAYLNCPGTRNPWIRHANLAGIIVLFWQYRRLDVYLSRSSRSTVKLNFEGNPAENGIGDVSYVEFVMKFS</sequence>
<evidence type="ECO:0000313" key="2">
    <source>
        <dbReference type="Proteomes" id="UP000499080"/>
    </source>
</evidence>